<feature type="region of interest" description="Disordered" evidence="1">
    <location>
        <begin position="269"/>
        <end position="292"/>
    </location>
</feature>
<organism evidence="2 3">
    <name type="scientific">Cucurbitaria berberidis CBS 394.84</name>
    <dbReference type="NCBI Taxonomy" id="1168544"/>
    <lineage>
        <taxon>Eukaryota</taxon>
        <taxon>Fungi</taxon>
        <taxon>Dikarya</taxon>
        <taxon>Ascomycota</taxon>
        <taxon>Pezizomycotina</taxon>
        <taxon>Dothideomycetes</taxon>
        <taxon>Pleosporomycetidae</taxon>
        <taxon>Pleosporales</taxon>
        <taxon>Pleosporineae</taxon>
        <taxon>Cucurbitariaceae</taxon>
        <taxon>Cucurbitaria</taxon>
    </lineage>
</organism>
<dbReference type="EMBL" id="ML976615">
    <property type="protein sequence ID" value="KAF1849359.1"/>
    <property type="molecule type" value="Genomic_DNA"/>
</dbReference>
<accession>A0A9P4GPU2</accession>
<evidence type="ECO:0000313" key="2">
    <source>
        <dbReference type="EMBL" id="KAF1849359.1"/>
    </source>
</evidence>
<dbReference type="AlphaFoldDB" id="A0A9P4GPU2"/>
<feature type="compositionally biased region" description="Basic and acidic residues" evidence="1">
    <location>
        <begin position="281"/>
        <end position="292"/>
    </location>
</feature>
<reference evidence="2" key="1">
    <citation type="submission" date="2020-01" db="EMBL/GenBank/DDBJ databases">
        <authorList>
            <consortium name="DOE Joint Genome Institute"/>
            <person name="Haridas S."/>
            <person name="Albert R."/>
            <person name="Binder M."/>
            <person name="Bloem J."/>
            <person name="Labutti K."/>
            <person name="Salamov A."/>
            <person name="Andreopoulos B."/>
            <person name="Baker S.E."/>
            <person name="Barry K."/>
            <person name="Bills G."/>
            <person name="Bluhm B.H."/>
            <person name="Cannon C."/>
            <person name="Castanera R."/>
            <person name="Culley D.E."/>
            <person name="Daum C."/>
            <person name="Ezra D."/>
            <person name="Gonzalez J.B."/>
            <person name="Henrissat B."/>
            <person name="Kuo A."/>
            <person name="Liang C."/>
            <person name="Lipzen A."/>
            <person name="Lutzoni F."/>
            <person name="Magnuson J."/>
            <person name="Mondo S."/>
            <person name="Nolan M."/>
            <person name="Ohm R."/>
            <person name="Pangilinan J."/>
            <person name="Park H.-J."/>
            <person name="Ramirez L."/>
            <person name="Alfaro M."/>
            <person name="Sun H."/>
            <person name="Tritt A."/>
            <person name="Yoshinaga Y."/>
            <person name="Zwiers L.-H."/>
            <person name="Turgeon B.G."/>
            <person name="Goodwin S.B."/>
            <person name="Spatafora J.W."/>
            <person name="Crous P.W."/>
            <person name="Grigoriev I.V."/>
        </authorList>
    </citation>
    <scope>NUCLEOTIDE SEQUENCE</scope>
    <source>
        <strain evidence="2">CBS 394.84</strain>
    </source>
</reference>
<evidence type="ECO:0000313" key="3">
    <source>
        <dbReference type="Proteomes" id="UP000800039"/>
    </source>
</evidence>
<dbReference type="RefSeq" id="XP_040791922.1">
    <property type="nucleotide sequence ID" value="XM_040935982.1"/>
</dbReference>
<name>A0A9P4GPU2_9PLEO</name>
<keyword evidence="3" id="KW-1185">Reference proteome</keyword>
<protein>
    <recommendedName>
        <fullName evidence="4">BTB domain-containing protein</fullName>
    </recommendedName>
</protein>
<evidence type="ECO:0008006" key="4">
    <source>
        <dbReference type="Google" id="ProtNLM"/>
    </source>
</evidence>
<evidence type="ECO:0000256" key="1">
    <source>
        <dbReference type="SAM" id="MobiDB-lite"/>
    </source>
</evidence>
<dbReference type="Proteomes" id="UP000800039">
    <property type="component" value="Unassembled WGS sequence"/>
</dbReference>
<dbReference type="Gene3D" id="3.30.710.10">
    <property type="entry name" value="Potassium Channel Kv1.1, Chain A"/>
    <property type="match status" value="1"/>
</dbReference>
<comment type="caution">
    <text evidence="2">The sequence shown here is derived from an EMBL/GenBank/DDBJ whole genome shotgun (WGS) entry which is preliminary data.</text>
</comment>
<sequence length="292" mass="33170">MPPTNHSYSKVERQYELQVDWKVANMERAEYADIMNLGTSALLILVGGEEDQKYFLVHENIIRGSSALMQKMLDAPCKHPEKRIILLPKDEPAAFAIYYQWLLTGKIHTKDSTQYLEIIHLTHTCILGHRLQDVDFVDSVHDAILQYSTETHDNKLRALIVAGAFLYLEAPEVASTKSLIVDIVAWLLRREDATVSEMQDLFTLAYDLVESEPHFPKDVFQVVASMCASQDRTPLSLEDGEVYCKYHCHGENSICYKKKIKASIGVSEETDARSTMQARADPAEHQVEDPIE</sequence>
<gene>
    <name evidence="2" type="ORF">K460DRAFT_394205</name>
</gene>
<dbReference type="InterPro" id="IPR011333">
    <property type="entry name" value="SKP1/BTB/POZ_sf"/>
</dbReference>
<dbReference type="OrthoDB" id="1022638at2759"/>
<proteinExistence type="predicted"/>
<dbReference type="GeneID" id="63853233"/>